<evidence type="ECO:0000259" key="3">
    <source>
        <dbReference type="PROSITE" id="PS50118"/>
    </source>
</evidence>
<dbReference type="Gene3D" id="1.10.30.10">
    <property type="entry name" value="High mobility group box domain"/>
    <property type="match status" value="3"/>
</dbReference>
<accession>A0A4R0R6Q7</accession>
<gene>
    <name evidence="4" type="ORF">EIP91_007608</name>
</gene>
<evidence type="ECO:0000256" key="1">
    <source>
        <dbReference type="ARBA" id="ARBA00023125"/>
    </source>
</evidence>
<dbReference type="InterPro" id="IPR009071">
    <property type="entry name" value="HMG_box_dom"/>
</dbReference>
<feature type="domain" description="HMG box" evidence="3">
    <location>
        <begin position="309"/>
        <end position="373"/>
    </location>
</feature>
<keyword evidence="1 2" id="KW-0238">DNA-binding</keyword>
<proteinExistence type="predicted"/>
<dbReference type="PANTHER" id="PTHR48112">
    <property type="entry name" value="HIGH MOBILITY GROUP PROTEIN DSP1"/>
    <property type="match status" value="1"/>
</dbReference>
<sequence>MQVLRRQIVLRWPNCIASTGCRTFSRGLPSHRQHAGFSKDLVEETFQLKESGLKPLKKPVLPFMRFVREKRSPESRENLATWMANWRGEWAKLTTEERQPYVDAYRNDKAEYRRLLAEEGDKYMQSPRRPINPFLRYKQKERALGKGGTSERWHAMTAEEKQPYEDTYQADMLVHKRRRLEWLHGLQEGSTDGIEVQTRRYTPTTMSYLGHYINNFKRSLQLQELLSTEFTLPPKPVTPYLQFVLENRLHRTVGASRWRDLTDEEKSERRKAYQEALKEWHRNMSALPADARKGLETTLKLQRLHNRDRPRPSTPYIRFMRVYSQSHVAPRGTGRHMQAAGKAWQSMSDEERAPYVEAYAKELEEYRQAKVDG</sequence>
<name>A0A4R0R6Q7_9APHY</name>
<dbReference type="SUPFAM" id="SSF47095">
    <property type="entry name" value="HMG-box"/>
    <property type="match status" value="4"/>
</dbReference>
<dbReference type="PANTHER" id="PTHR48112:SF22">
    <property type="entry name" value="MITOCHONDRIAL TRANSCRIPTION FACTOR A, ISOFORM B"/>
    <property type="match status" value="1"/>
</dbReference>
<feature type="domain" description="HMG box" evidence="3">
    <location>
        <begin position="56"/>
        <end position="120"/>
    </location>
</feature>
<dbReference type="InterPro" id="IPR050342">
    <property type="entry name" value="HMGB"/>
</dbReference>
<dbReference type="GO" id="GO:0005634">
    <property type="term" value="C:nucleus"/>
    <property type="evidence" value="ECO:0007669"/>
    <property type="project" value="UniProtKB-UniRule"/>
</dbReference>
<keyword evidence="2" id="KW-0539">Nucleus</keyword>
<evidence type="ECO:0000313" key="5">
    <source>
        <dbReference type="Proteomes" id="UP000292702"/>
    </source>
</evidence>
<comment type="caution">
    <text evidence="4">The sequence shown here is derived from an EMBL/GenBank/DDBJ whole genome shotgun (WGS) entry which is preliminary data.</text>
</comment>
<dbReference type="GO" id="GO:0003677">
    <property type="term" value="F:DNA binding"/>
    <property type="evidence" value="ECO:0007669"/>
    <property type="project" value="UniProtKB-UniRule"/>
</dbReference>
<evidence type="ECO:0000313" key="4">
    <source>
        <dbReference type="EMBL" id="TCD62013.1"/>
    </source>
</evidence>
<reference evidence="4 5" key="1">
    <citation type="submission" date="2018-11" db="EMBL/GenBank/DDBJ databases">
        <title>Genome assembly of Steccherinum ochraceum LE-BIN_3174, the white-rot fungus of the Steccherinaceae family (The Residual Polyporoid clade, Polyporales, Basidiomycota).</title>
        <authorList>
            <person name="Fedorova T.V."/>
            <person name="Glazunova O.A."/>
            <person name="Landesman E.O."/>
            <person name="Moiseenko K.V."/>
            <person name="Psurtseva N.V."/>
            <person name="Savinova O.S."/>
            <person name="Shakhova N.V."/>
            <person name="Tyazhelova T.V."/>
            <person name="Vasina D.V."/>
        </authorList>
    </citation>
    <scope>NUCLEOTIDE SEQUENCE [LARGE SCALE GENOMIC DNA]</scope>
    <source>
        <strain evidence="4 5">LE-BIN_3174</strain>
    </source>
</reference>
<feature type="DNA-binding region" description="HMG box" evidence="2">
    <location>
        <begin position="309"/>
        <end position="373"/>
    </location>
</feature>
<dbReference type="Proteomes" id="UP000292702">
    <property type="component" value="Unassembled WGS sequence"/>
</dbReference>
<dbReference type="AlphaFoldDB" id="A0A4R0R6Q7"/>
<dbReference type="EMBL" id="RWJN01000410">
    <property type="protein sequence ID" value="TCD62013.1"/>
    <property type="molecule type" value="Genomic_DNA"/>
</dbReference>
<feature type="domain" description="HMG box" evidence="3">
    <location>
        <begin position="127"/>
        <end position="183"/>
    </location>
</feature>
<feature type="DNA-binding region" description="HMG box" evidence="2">
    <location>
        <begin position="56"/>
        <end position="120"/>
    </location>
</feature>
<protein>
    <recommendedName>
        <fullName evidence="3">HMG box domain-containing protein</fullName>
    </recommendedName>
</protein>
<keyword evidence="5" id="KW-1185">Reference proteome</keyword>
<evidence type="ECO:0000256" key="2">
    <source>
        <dbReference type="PROSITE-ProRule" id="PRU00267"/>
    </source>
</evidence>
<dbReference type="InterPro" id="IPR036910">
    <property type="entry name" value="HMG_box_dom_sf"/>
</dbReference>
<dbReference type="SMART" id="SM00398">
    <property type="entry name" value="HMG"/>
    <property type="match status" value="4"/>
</dbReference>
<feature type="DNA-binding region" description="HMG box" evidence="2">
    <location>
        <begin position="127"/>
        <end position="183"/>
    </location>
</feature>
<dbReference type="CDD" id="cd00084">
    <property type="entry name" value="HMG-box_SF"/>
    <property type="match status" value="2"/>
</dbReference>
<organism evidence="4 5">
    <name type="scientific">Steccherinum ochraceum</name>
    <dbReference type="NCBI Taxonomy" id="92696"/>
    <lineage>
        <taxon>Eukaryota</taxon>
        <taxon>Fungi</taxon>
        <taxon>Dikarya</taxon>
        <taxon>Basidiomycota</taxon>
        <taxon>Agaricomycotina</taxon>
        <taxon>Agaricomycetes</taxon>
        <taxon>Polyporales</taxon>
        <taxon>Steccherinaceae</taxon>
        <taxon>Steccherinum</taxon>
    </lineage>
</organism>
<dbReference type="PROSITE" id="PS50118">
    <property type="entry name" value="HMG_BOX_2"/>
    <property type="match status" value="3"/>
</dbReference>
<dbReference type="OrthoDB" id="5550281at2759"/>